<proteinExistence type="predicted"/>
<evidence type="ECO:0000313" key="1">
    <source>
        <dbReference type="EMBL" id="KRK23530.1"/>
    </source>
</evidence>
<dbReference type="Proteomes" id="UP000051020">
    <property type="component" value="Unassembled WGS sequence"/>
</dbReference>
<evidence type="ECO:0000313" key="2">
    <source>
        <dbReference type="Proteomes" id="UP000051020"/>
    </source>
</evidence>
<reference evidence="1 2" key="1">
    <citation type="journal article" date="2015" name="Genome Announc.">
        <title>Expanding the biotechnology potential of lactobacilli through comparative genomics of 213 strains and associated genera.</title>
        <authorList>
            <person name="Sun Z."/>
            <person name="Harris H.M."/>
            <person name="McCann A."/>
            <person name="Guo C."/>
            <person name="Argimon S."/>
            <person name="Zhang W."/>
            <person name="Yang X."/>
            <person name="Jeffery I.B."/>
            <person name="Cooney J.C."/>
            <person name="Kagawa T.F."/>
            <person name="Liu W."/>
            <person name="Song Y."/>
            <person name="Salvetti E."/>
            <person name="Wrobel A."/>
            <person name="Rasinkangas P."/>
            <person name="Parkhill J."/>
            <person name="Rea M.C."/>
            <person name="O'Sullivan O."/>
            <person name="Ritari J."/>
            <person name="Douillard F.P."/>
            <person name="Paul Ross R."/>
            <person name="Yang R."/>
            <person name="Briner A.E."/>
            <person name="Felis G.E."/>
            <person name="de Vos W.M."/>
            <person name="Barrangou R."/>
            <person name="Klaenhammer T.R."/>
            <person name="Caufield P.W."/>
            <person name="Cui Y."/>
            <person name="Zhang H."/>
            <person name="O'Toole P.W."/>
        </authorList>
    </citation>
    <scope>NUCLEOTIDE SEQUENCE [LARGE SCALE GENOMIC DNA]</scope>
    <source>
        <strain evidence="1 2">DSM 20314</strain>
    </source>
</reference>
<accession>A0A837R7K5</accession>
<dbReference type="EMBL" id="AZCU01000015">
    <property type="protein sequence ID" value="KRK23530.1"/>
    <property type="molecule type" value="Genomic_DNA"/>
</dbReference>
<dbReference type="AlphaFoldDB" id="A0A837R7K5"/>
<organism evidence="1 2">
    <name type="scientific">Lactiplantibacillus pentosus DSM 20314</name>
    <dbReference type="NCBI Taxonomy" id="1423791"/>
    <lineage>
        <taxon>Bacteria</taxon>
        <taxon>Bacillati</taxon>
        <taxon>Bacillota</taxon>
        <taxon>Bacilli</taxon>
        <taxon>Lactobacillales</taxon>
        <taxon>Lactobacillaceae</taxon>
        <taxon>Lactiplantibacillus</taxon>
    </lineage>
</organism>
<sequence>MLATTIAAEIAINKTVLLFKDFEFTLISFLIYKIDCIFKLEGLFDPYNQPVF</sequence>
<protein>
    <submittedName>
        <fullName evidence="1">Uncharacterized protein</fullName>
    </submittedName>
</protein>
<name>A0A837R7K5_LACPE</name>
<comment type="caution">
    <text evidence="1">The sequence shown here is derived from an EMBL/GenBank/DDBJ whole genome shotgun (WGS) entry which is preliminary data.</text>
</comment>
<gene>
    <name evidence="1" type="ORF">FD24_GL000955</name>
</gene>